<gene>
    <name evidence="1" type="ORF">DPMN_160046</name>
</gene>
<dbReference type="AlphaFoldDB" id="A0A9D4IPR2"/>
<organism evidence="1 2">
    <name type="scientific">Dreissena polymorpha</name>
    <name type="common">Zebra mussel</name>
    <name type="synonym">Mytilus polymorpha</name>
    <dbReference type="NCBI Taxonomy" id="45954"/>
    <lineage>
        <taxon>Eukaryota</taxon>
        <taxon>Metazoa</taxon>
        <taxon>Spiralia</taxon>
        <taxon>Lophotrochozoa</taxon>
        <taxon>Mollusca</taxon>
        <taxon>Bivalvia</taxon>
        <taxon>Autobranchia</taxon>
        <taxon>Heteroconchia</taxon>
        <taxon>Euheterodonta</taxon>
        <taxon>Imparidentia</taxon>
        <taxon>Neoheterodontei</taxon>
        <taxon>Myida</taxon>
        <taxon>Dreissenoidea</taxon>
        <taxon>Dreissenidae</taxon>
        <taxon>Dreissena</taxon>
    </lineage>
</organism>
<keyword evidence="2" id="KW-1185">Reference proteome</keyword>
<dbReference type="Proteomes" id="UP000828390">
    <property type="component" value="Unassembled WGS sequence"/>
</dbReference>
<proteinExistence type="predicted"/>
<reference evidence="1" key="2">
    <citation type="submission" date="2020-11" db="EMBL/GenBank/DDBJ databases">
        <authorList>
            <person name="McCartney M.A."/>
            <person name="Auch B."/>
            <person name="Kono T."/>
            <person name="Mallez S."/>
            <person name="Becker A."/>
            <person name="Gohl D.M."/>
            <person name="Silverstein K.A.T."/>
            <person name="Koren S."/>
            <person name="Bechman K.B."/>
            <person name="Herman A."/>
            <person name="Abrahante J.E."/>
            <person name="Garbe J."/>
        </authorList>
    </citation>
    <scope>NUCLEOTIDE SEQUENCE</scope>
    <source>
        <strain evidence="1">Duluth1</strain>
        <tissue evidence="1">Whole animal</tissue>
    </source>
</reference>
<comment type="caution">
    <text evidence="1">The sequence shown here is derived from an EMBL/GenBank/DDBJ whole genome shotgun (WGS) entry which is preliminary data.</text>
</comment>
<sequence>MGEIMKRSEHIIQPKRSNYNTPLTAVIKLAAVPSIKGQLPLSHVWIPDDTQHPLQDHPSDV</sequence>
<name>A0A9D4IPR2_DREPO</name>
<protein>
    <submittedName>
        <fullName evidence="1">Uncharacterized protein</fullName>
    </submittedName>
</protein>
<evidence type="ECO:0000313" key="1">
    <source>
        <dbReference type="EMBL" id="KAH3782135.1"/>
    </source>
</evidence>
<dbReference type="EMBL" id="JAIWYP010000008">
    <property type="protein sequence ID" value="KAH3782135.1"/>
    <property type="molecule type" value="Genomic_DNA"/>
</dbReference>
<reference evidence="1" key="1">
    <citation type="journal article" date="2019" name="bioRxiv">
        <title>The Genome of the Zebra Mussel, Dreissena polymorpha: A Resource for Invasive Species Research.</title>
        <authorList>
            <person name="McCartney M.A."/>
            <person name="Auch B."/>
            <person name="Kono T."/>
            <person name="Mallez S."/>
            <person name="Zhang Y."/>
            <person name="Obille A."/>
            <person name="Becker A."/>
            <person name="Abrahante J.E."/>
            <person name="Garbe J."/>
            <person name="Badalamenti J.P."/>
            <person name="Herman A."/>
            <person name="Mangelson H."/>
            <person name="Liachko I."/>
            <person name="Sullivan S."/>
            <person name="Sone E.D."/>
            <person name="Koren S."/>
            <person name="Silverstein K.A.T."/>
            <person name="Beckman K.B."/>
            <person name="Gohl D.M."/>
        </authorList>
    </citation>
    <scope>NUCLEOTIDE SEQUENCE</scope>
    <source>
        <strain evidence="1">Duluth1</strain>
        <tissue evidence="1">Whole animal</tissue>
    </source>
</reference>
<accession>A0A9D4IPR2</accession>
<evidence type="ECO:0000313" key="2">
    <source>
        <dbReference type="Proteomes" id="UP000828390"/>
    </source>
</evidence>